<dbReference type="PANTHER" id="PTHR11766">
    <property type="entry name" value="TYROSYL-TRNA SYNTHETASE"/>
    <property type="match status" value="1"/>
</dbReference>
<dbReference type="InterPro" id="IPR024088">
    <property type="entry name" value="Tyr-tRNA-ligase_bac-type"/>
</dbReference>
<sequence length="386" mass="43149">MARVKTDEKTIEKILGRGVEEVIAKGHLEAALRSGKKLRVKFGIDPTAPDLHLGHAVPLRKLRQFQDLGHKAVLIIGDFTAMIGDPSGRVGARPPLTKERVKENMKRYLRQAGKIINVKNAEIHYNSKWLGKKQTIIELSRAATVQQVLHREDFKKRIAEGGDVTLLEVLYPLLQGYDSVMVKADAEIGGTDQKFNLLMGRQIQRYFGMAEQDILMVPLLEGTDGVRKMSKSYDNYIGLDAAPSEMFGKIMSIPDQLIDKYYVFLTDKERKIANPYPAKIELAETLVGMYYGTRAATEANREFARVFRKHGAPSETSTFKLPATPLNVLDLLVRLRMVVSKSQAKQLVEQGAVEINGQACGDFRAKITPKSGMLIKVGKRRFAKIA</sequence>
<dbReference type="InterPro" id="IPR002307">
    <property type="entry name" value="Tyr-tRNA-ligase"/>
</dbReference>
<evidence type="ECO:0000256" key="5">
    <source>
        <dbReference type="ARBA" id="ARBA00022884"/>
    </source>
</evidence>
<evidence type="ECO:0000256" key="3">
    <source>
        <dbReference type="ARBA" id="ARBA00022741"/>
    </source>
</evidence>
<accession>A0A0G1NFI6</accession>
<evidence type="ECO:0000256" key="4">
    <source>
        <dbReference type="ARBA" id="ARBA00022840"/>
    </source>
</evidence>
<dbReference type="InterPro" id="IPR014729">
    <property type="entry name" value="Rossmann-like_a/b/a_fold"/>
</dbReference>
<dbReference type="EC" id="6.1.1.1" evidence="1 9"/>
<evidence type="ECO:0000256" key="9">
    <source>
        <dbReference type="NCBIfam" id="TIGR00234"/>
    </source>
</evidence>
<dbReference type="NCBIfam" id="TIGR00234">
    <property type="entry name" value="tyrS"/>
    <property type="match status" value="1"/>
</dbReference>
<dbReference type="CDD" id="cd00165">
    <property type="entry name" value="S4"/>
    <property type="match status" value="1"/>
</dbReference>
<dbReference type="InterPro" id="IPR036986">
    <property type="entry name" value="S4_RNA-bd_sf"/>
</dbReference>
<dbReference type="InterPro" id="IPR002305">
    <property type="entry name" value="aa-tRNA-synth_Ic"/>
</dbReference>
<dbReference type="PROSITE" id="PS00178">
    <property type="entry name" value="AA_TRNA_LIGASE_I"/>
    <property type="match status" value="1"/>
</dbReference>
<keyword evidence="3 11" id="KW-0547">Nucleotide-binding</keyword>
<evidence type="ECO:0000256" key="6">
    <source>
        <dbReference type="ARBA" id="ARBA00022917"/>
    </source>
</evidence>
<dbReference type="PATRIC" id="fig|1618614.3.peg.137"/>
<evidence type="ECO:0000256" key="11">
    <source>
        <dbReference type="RuleBase" id="RU363036"/>
    </source>
</evidence>
<dbReference type="InterPro" id="IPR001412">
    <property type="entry name" value="aa-tRNA-synth_I_CS"/>
</dbReference>
<evidence type="ECO:0000313" key="13">
    <source>
        <dbReference type="EMBL" id="KKU19261.1"/>
    </source>
</evidence>
<reference evidence="13 14" key="1">
    <citation type="journal article" date="2015" name="Nature">
        <title>rRNA introns, odd ribosomes, and small enigmatic genomes across a large radiation of phyla.</title>
        <authorList>
            <person name="Brown C.T."/>
            <person name="Hug L.A."/>
            <person name="Thomas B.C."/>
            <person name="Sharon I."/>
            <person name="Castelle C.J."/>
            <person name="Singh A."/>
            <person name="Wilkins M.J."/>
            <person name="Williams K.H."/>
            <person name="Banfield J.F."/>
        </authorList>
    </citation>
    <scope>NUCLEOTIDE SEQUENCE [LARGE SCALE GENOMIC DNA]</scope>
</reference>
<proteinExistence type="inferred from homology"/>
<dbReference type="Gene3D" id="3.10.290.10">
    <property type="entry name" value="RNA-binding S4 domain"/>
    <property type="match status" value="1"/>
</dbReference>
<comment type="catalytic activity">
    <reaction evidence="8">
        <text>tRNA(Tyr) + L-tyrosine + ATP = L-tyrosyl-tRNA(Tyr) + AMP + diphosphate + H(+)</text>
        <dbReference type="Rhea" id="RHEA:10220"/>
        <dbReference type="Rhea" id="RHEA-COMP:9706"/>
        <dbReference type="Rhea" id="RHEA-COMP:9707"/>
        <dbReference type="ChEBI" id="CHEBI:15378"/>
        <dbReference type="ChEBI" id="CHEBI:30616"/>
        <dbReference type="ChEBI" id="CHEBI:33019"/>
        <dbReference type="ChEBI" id="CHEBI:58315"/>
        <dbReference type="ChEBI" id="CHEBI:78442"/>
        <dbReference type="ChEBI" id="CHEBI:78536"/>
        <dbReference type="ChEBI" id="CHEBI:456215"/>
        <dbReference type="EC" id="6.1.1.1"/>
    </reaction>
</comment>
<gene>
    <name evidence="13" type="ORF">UX27_C0008G0012</name>
</gene>
<evidence type="ECO:0000256" key="7">
    <source>
        <dbReference type="ARBA" id="ARBA00023146"/>
    </source>
</evidence>
<dbReference type="PROSITE" id="PS50889">
    <property type="entry name" value="S4"/>
    <property type="match status" value="1"/>
</dbReference>
<dbReference type="CDD" id="cd00805">
    <property type="entry name" value="TyrRS_core"/>
    <property type="match status" value="1"/>
</dbReference>
<evidence type="ECO:0000256" key="1">
    <source>
        <dbReference type="ARBA" id="ARBA00013160"/>
    </source>
</evidence>
<comment type="caution">
    <text evidence="13">The sequence shown here is derived from an EMBL/GenBank/DDBJ whole genome shotgun (WGS) entry which is preliminary data.</text>
</comment>
<evidence type="ECO:0000256" key="2">
    <source>
        <dbReference type="ARBA" id="ARBA00022598"/>
    </source>
</evidence>
<dbReference type="InterPro" id="IPR054608">
    <property type="entry name" value="SYY-like_C"/>
</dbReference>
<dbReference type="PANTHER" id="PTHR11766:SF1">
    <property type="entry name" value="TYROSINE--TRNA LIGASE"/>
    <property type="match status" value="1"/>
</dbReference>
<keyword evidence="6 11" id="KW-0648">Protein biosynthesis</keyword>
<dbReference type="SUPFAM" id="SSF55174">
    <property type="entry name" value="Alpha-L RNA-binding motif"/>
    <property type="match status" value="1"/>
</dbReference>
<dbReference type="PRINTS" id="PR01040">
    <property type="entry name" value="TRNASYNTHTYR"/>
</dbReference>
<dbReference type="SUPFAM" id="SSF52374">
    <property type="entry name" value="Nucleotidylyl transferase"/>
    <property type="match status" value="1"/>
</dbReference>
<dbReference type="Pfam" id="PF00579">
    <property type="entry name" value="tRNA-synt_1b"/>
    <property type="match status" value="1"/>
</dbReference>
<dbReference type="GO" id="GO:0003723">
    <property type="term" value="F:RNA binding"/>
    <property type="evidence" value="ECO:0007669"/>
    <property type="project" value="UniProtKB-KW"/>
</dbReference>
<dbReference type="GO" id="GO:0005829">
    <property type="term" value="C:cytosol"/>
    <property type="evidence" value="ECO:0007669"/>
    <property type="project" value="TreeGrafter"/>
</dbReference>
<evidence type="ECO:0000259" key="12">
    <source>
        <dbReference type="Pfam" id="PF22421"/>
    </source>
</evidence>
<feature type="domain" description="Tyrosine--tRNA ligase SYY-like C-terminal" evidence="12">
    <location>
        <begin position="315"/>
        <end position="372"/>
    </location>
</feature>
<keyword evidence="2 11" id="KW-0436">Ligase</keyword>
<dbReference type="GO" id="GO:0004831">
    <property type="term" value="F:tyrosine-tRNA ligase activity"/>
    <property type="evidence" value="ECO:0007669"/>
    <property type="project" value="UniProtKB-UniRule"/>
</dbReference>
<dbReference type="Pfam" id="PF22421">
    <property type="entry name" value="SYY_C-terminal"/>
    <property type="match status" value="1"/>
</dbReference>
<name>A0A0G1NFI6_9BACT</name>
<keyword evidence="7 11" id="KW-0030">Aminoacyl-tRNA synthetase</keyword>
<keyword evidence="4 11" id="KW-0067">ATP-binding</keyword>
<dbReference type="Gene3D" id="3.40.50.620">
    <property type="entry name" value="HUPs"/>
    <property type="match status" value="1"/>
</dbReference>
<organism evidence="13 14">
    <name type="scientific">Candidatus Azambacteria bacterium GW2011_GWA2_45_90</name>
    <dbReference type="NCBI Taxonomy" id="1618614"/>
    <lineage>
        <taxon>Bacteria</taxon>
        <taxon>Candidatus Azamiibacteriota</taxon>
    </lineage>
</organism>
<dbReference type="Gene3D" id="1.10.240.10">
    <property type="entry name" value="Tyrosyl-Transfer RNA Synthetase"/>
    <property type="match status" value="1"/>
</dbReference>
<protein>
    <recommendedName>
        <fullName evidence="1 9">Tyrosine--tRNA ligase</fullName>
        <ecNumber evidence="1 9">6.1.1.1</ecNumber>
    </recommendedName>
</protein>
<dbReference type="Proteomes" id="UP000034644">
    <property type="component" value="Unassembled WGS sequence"/>
</dbReference>
<evidence type="ECO:0000313" key="14">
    <source>
        <dbReference type="Proteomes" id="UP000034644"/>
    </source>
</evidence>
<dbReference type="EMBL" id="LCLO01000008">
    <property type="protein sequence ID" value="KKU19261.1"/>
    <property type="molecule type" value="Genomic_DNA"/>
</dbReference>
<evidence type="ECO:0000256" key="8">
    <source>
        <dbReference type="ARBA" id="ARBA00048248"/>
    </source>
</evidence>
<keyword evidence="5 10" id="KW-0694">RNA-binding</keyword>
<comment type="similarity">
    <text evidence="11">Belongs to the class-I aminoacyl-tRNA synthetase family.</text>
</comment>
<dbReference type="GO" id="GO:0006437">
    <property type="term" value="P:tyrosyl-tRNA aminoacylation"/>
    <property type="evidence" value="ECO:0007669"/>
    <property type="project" value="UniProtKB-UniRule"/>
</dbReference>
<dbReference type="GO" id="GO:0005524">
    <property type="term" value="F:ATP binding"/>
    <property type="evidence" value="ECO:0007669"/>
    <property type="project" value="UniProtKB-KW"/>
</dbReference>
<evidence type="ECO:0000256" key="10">
    <source>
        <dbReference type="PROSITE-ProRule" id="PRU00182"/>
    </source>
</evidence>
<dbReference type="AlphaFoldDB" id="A0A0G1NFI6"/>